<dbReference type="PANTHER" id="PTHR33164:SF99">
    <property type="entry name" value="MARR FAMILY REGULATORY PROTEIN"/>
    <property type="match status" value="1"/>
</dbReference>
<dbReference type="SUPFAM" id="SSF46785">
    <property type="entry name" value="Winged helix' DNA-binding domain"/>
    <property type="match status" value="1"/>
</dbReference>
<protein>
    <submittedName>
        <fullName evidence="2">MarR family transcriptional regulator</fullName>
    </submittedName>
</protein>
<dbReference type="InterPro" id="IPR039422">
    <property type="entry name" value="MarR/SlyA-like"/>
</dbReference>
<dbReference type="Gene3D" id="1.10.10.10">
    <property type="entry name" value="Winged helix-like DNA-binding domain superfamily/Winged helix DNA-binding domain"/>
    <property type="match status" value="1"/>
</dbReference>
<dbReference type="AlphaFoldDB" id="A0A2A3YM70"/>
<evidence type="ECO:0000313" key="3">
    <source>
        <dbReference type="Proteomes" id="UP000218598"/>
    </source>
</evidence>
<dbReference type="InterPro" id="IPR036390">
    <property type="entry name" value="WH_DNA-bd_sf"/>
</dbReference>
<evidence type="ECO:0000313" key="2">
    <source>
        <dbReference type="EMBL" id="PCC40319.1"/>
    </source>
</evidence>
<dbReference type="PRINTS" id="PR00598">
    <property type="entry name" value="HTHMARR"/>
</dbReference>
<dbReference type="SMART" id="SM00347">
    <property type="entry name" value="HTH_MARR"/>
    <property type="match status" value="1"/>
</dbReference>
<dbReference type="InterPro" id="IPR000835">
    <property type="entry name" value="HTH_MarR-typ"/>
</dbReference>
<name>A0A2A3YM70_9MICO</name>
<dbReference type="EMBL" id="NRGR01000007">
    <property type="protein sequence ID" value="PCC40319.1"/>
    <property type="molecule type" value="Genomic_DNA"/>
</dbReference>
<dbReference type="GO" id="GO:0006950">
    <property type="term" value="P:response to stress"/>
    <property type="evidence" value="ECO:0007669"/>
    <property type="project" value="TreeGrafter"/>
</dbReference>
<organism evidence="2 3">
    <name type="scientific">Brachybacterium alimentarium</name>
    <dbReference type="NCBI Taxonomy" id="47845"/>
    <lineage>
        <taxon>Bacteria</taxon>
        <taxon>Bacillati</taxon>
        <taxon>Actinomycetota</taxon>
        <taxon>Actinomycetes</taxon>
        <taxon>Micrococcales</taxon>
        <taxon>Dermabacteraceae</taxon>
        <taxon>Brachybacterium</taxon>
    </lineage>
</organism>
<evidence type="ECO:0000259" key="1">
    <source>
        <dbReference type="PROSITE" id="PS50995"/>
    </source>
</evidence>
<dbReference type="OrthoDB" id="8635520at2"/>
<accession>A0A2A3YM70</accession>
<keyword evidence="3" id="KW-1185">Reference proteome</keyword>
<feature type="domain" description="HTH marR-type" evidence="1">
    <location>
        <begin position="65"/>
        <end position="203"/>
    </location>
</feature>
<dbReference type="Pfam" id="PF01047">
    <property type="entry name" value="MarR"/>
    <property type="match status" value="1"/>
</dbReference>
<proteinExistence type="predicted"/>
<dbReference type="PROSITE" id="PS50995">
    <property type="entry name" value="HTH_MARR_2"/>
    <property type="match status" value="1"/>
</dbReference>
<dbReference type="PANTHER" id="PTHR33164">
    <property type="entry name" value="TRANSCRIPTIONAL REGULATOR, MARR FAMILY"/>
    <property type="match status" value="1"/>
</dbReference>
<gene>
    <name evidence="2" type="ORF">CIK66_04010</name>
</gene>
<reference evidence="2 3" key="1">
    <citation type="journal article" date="2017" name="Elife">
        <title>Extensive horizontal gene transfer in cheese-associated bacteria.</title>
        <authorList>
            <person name="Bonham K.S."/>
            <person name="Wolfe B.E."/>
            <person name="Dutton R.J."/>
        </authorList>
    </citation>
    <scope>NUCLEOTIDE SEQUENCE [LARGE SCALE GENOMIC DNA]</scope>
    <source>
        <strain evidence="2 3">341_9</strain>
    </source>
</reference>
<sequence>MRDTQSSTEGEVGAGATGCAAEAVAEAAEVEAEAVAEAVGVEAEAVAAEAGRASTPEDLWLTPSEQNAWRGFLYATTLLTDRFSEVLQADPEIDLTLGEYEILVRLSEAQGSFLRMSELADRVVHSRSRLTHTISRMEKRGLVERVRCSNDGRGRQAQLTVAGRELLERAAPIHVRSVRELLLDVVGHDDFLELGRILGRAVPEDAPIAIGSPAAHVEAAPQG</sequence>
<dbReference type="Proteomes" id="UP000218598">
    <property type="component" value="Unassembled WGS sequence"/>
</dbReference>
<dbReference type="InterPro" id="IPR036388">
    <property type="entry name" value="WH-like_DNA-bd_sf"/>
</dbReference>
<comment type="caution">
    <text evidence="2">The sequence shown here is derived from an EMBL/GenBank/DDBJ whole genome shotgun (WGS) entry which is preliminary data.</text>
</comment>
<dbReference type="GO" id="GO:0003700">
    <property type="term" value="F:DNA-binding transcription factor activity"/>
    <property type="evidence" value="ECO:0007669"/>
    <property type="project" value="InterPro"/>
</dbReference>